<evidence type="ECO:0000313" key="1">
    <source>
        <dbReference type="EMBL" id="KAJ6402202.1"/>
    </source>
</evidence>
<evidence type="ECO:0000313" key="2">
    <source>
        <dbReference type="Proteomes" id="UP001162972"/>
    </source>
</evidence>
<protein>
    <submittedName>
        <fullName evidence="1">Uncharacterized protein</fullName>
    </submittedName>
</protein>
<dbReference type="Proteomes" id="UP001162972">
    <property type="component" value="Chromosome 4"/>
</dbReference>
<accession>A0AAD6JCP9</accession>
<name>A0AAD6JCP9_9ROSI</name>
<gene>
    <name evidence="1" type="ORF">OIU84_014317</name>
</gene>
<sequence>MDEPLFLRLCFISDLKSRLSPVCVKGFRKTNTLYVIELKGGGLNWVYCIVLNRFPFFSSLQSMLRLCPISW</sequence>
<organism evidence="1 2">
    <name type="scientific">Salix udensis</name>
    <dbReference type="NCBI Taxonomy" id="889485"/>
    <lineage>
        <taxon>Eukaryota</taxon>
        <taxon>Viridiplantae</taxon>
        <taxon>Streptophyta</taxon>
        <taxon>Embryophyta</taxon>
        <taxon>Tracheophyta</taxon>
        <taxon>Spermatophyta</taxon>
        <taxon>Magnoliopsida</taxon>
        <taxon>eudicotyledons</taxon>
        <taxon>Gunneridae</taxon>
        <taxon>Pentapetalae</taxon>
        <taxon>rosids</taxon>
        <taxon>fabids</taxon>
        <taxon>Malpighiales</taxon>
        <taxon>Salicaceae</taxon>
        <taxon>Saliceae</taxon>
        <taxon>Salix</taxon>
    </lineage>
</organism>
<keyword evidence="2" id="KW-1185">Reference proteome</keyword>
<reference evidence="1 2" key="1">
    <citation type="journal article" date="2023" name="Int. J. Mol. Sci.">
        <title>De Novo Assembly and Annotation of 11 Diverse Shrub Willow (Salix) Genomes Reveals Novel Gene Organization in Sex-Linked Regions.</title>
        <authorList>
            <person name="Hyden B."/>
            <person name="Feng K."/>
            <person name="Yates T.B."/>
            <person name="Jawdy S."/>
            <person name="Cereghino C."/>
            <person name="Smart L.B."/>
            <person name="Muchero W."/>
        </authorList>
    </citation>
    <scope>NUCLEOTIDE SEQUENCE [LARGE SCALE GENOMIC DNA]</scope>
    <source>
        <tissue evidence="1">Shoot tip</tissue>
    </source>
</reference>
<proteinExistence type="predicted"/>
<dbReference type="EMBL" id="JAPFFJ010000018">
    <property type="protein sequence ID" value="KAJ6402202.1"/>
    <property type="molecule type" value="Genomic_DNA"/>
</dbReference>
<comment type="caution">
    <text evidence="1">The sequence shown here is derived from an EMBL/GenBank/DDBJ whole genome shotgun (WGS) entry which is preliminary data.</text>
</comment>
<dbReference type="AlphaFoldDB" id="A0AAD6JCP9"/>